<keyword evidence="6" id="KW-0663">Pyridoxal phosphate</keyword>
<keyword evidence="5" id="KW-0479">Metal-binding</keyword>
<evidence type="ECO:0000256" key="1">
    <source>
        <dbReference type="ARBA" id="ARBA00001933"/>
    </source>
</evidence>
<dbReference type="GO" id="GO:1990221">
    <property type="term" value="C:L-cysteine desulfurase complex"/>
    <property type="evidence" value="ECO:0007669"/>
    <property type="project" value="UniProtKB-ARBA"/>
</dbReference>
<evidence type="ECO:0000256" key="5">
    <source>
        <dbReference type="ARBA" id="ARBA00022723"/>
    </source>
</evidence>
<dbReference type="GO" id="GO:0051536">
    <property type="term" value="F:iron-sulfur cluster binding"/>
    <property type="evidence" value="ECO:0007669"/>
    <property type="project" value="UniProtKB-KW"/>
</dbReference>
<dbReference type="PANTHER" id="PTHR11601:SF34">
    <property type="entry name" value="CYSTEINE DESULFURASE"/>
    <property type="match status" value="1"/>
</dbReference>
<dbReference type="GO" id="GO:0031071">
    <property type="term" value="F:cysteine desulfurase activity"/>
    <property type="evidence" value="ECO:0007669"/>
    <property type="project" value="UniProtKB-EC"/>
</dbReference>
<evidence type="ECO:0000256" key="9">
    <source>
        <dbReference type="RuleBase" id="RU004504"/>
    </source>
</evidence>
<name>A0A7S1SS65_9CHLO</name>
<dbReference type="Gene3D" id="3.90.1150.10">
    <property type="entry name" value="Aspartate Aminotransferase, domain 1"/>
    <property type="match status" value="1"/>
</dbReference>
<evidence type="ECO:0000256" key="4">
    <source>
        <dbReference type="ARBA" id="ARBA00022679"/>
    </source>
</evidence>
<dbReference type="InterPro" id="IPR016454">
    <property type="entry name" value="Cysteine_dSase"/>
</dbReference>
<organism evidence="11">
    <name type="scientific">Tetraselmis chuii</name>
    <dbReference type="NCBI Taxonomy" id="63592"/>
    <lineage>
        <taxon>Eukaryota</taxon>
        <taxon>Viridiplantae</taxon>
        <taxon>Chlorophyta</taxon>
        <taxon>core chlorophytes</taxon>
        <taxon>Chlorodendrophyceae</taxon>
        <taxon>Chlorodendrales</taxon>
        <taxon>Chlorodendraceae</taxon>
        <taxon>Tetraselmis</taxon>
    </lineage>
</organism>
<dbReference type="Pfam" id="PF00266">
    <property type="entry name" value="Aminotran_5"/>
    <property type="match status" value="1"/>
</dbReference>
<comment type="cofactor">
    <cofactor evidence="1 9">
        <name>pyridoxal 5'-phosphate</name>
        <dbReference type="ChEBI" id="CHEBI:597326"/>
    </cofactor>
</comment>
<proteinExistence type="inferred from homology"/>
<dbReference type="NCBIfam" id="NF010611">
    <property type="entry name" value="PRK14012.1"/>
    <property type="match status" value="1"/>
</dbReference>
<protein>
    <recommendedName>
        <fullName evidence="3">cysteine desulfurase</fullName>
        <ecNumber evidence="3">2.8.1.7</ecNumber>
    </recommendedName>
</protein>
<dbReference type="PIRSF" id="PIRSF005572">
    <property type="entry name" value="NifS"/>
    <property type="match status" value="1"/>
</dbReference>
<reference evidence="11" key="1">
    <citation type="submission" date="2021-01" db="EMBL/GenBank/DDBJ databases">
        <authorList>
            <person name="Corre E."/>
            <person name="Pelletier E."/>
            <person name="Niang G."/>
            <person name="Scheremetjew M."/>
            <person name="Finn R."/>
            <person name="Kale V."/>
            <person name="Holt S."/>
            <person name="Cochrane G."/>
            <person name="Meng A."/>
            <person name="Brown T."/>
            <person name="Cohen L."/>
        </authorList>
    </citation>
    <scope>NUCLEOTIDE SEQUENCE</scope>
    <source>
        <strain evidence="11">PLY429</strain>
    </source>
</reference>
<dbReference type="SUPFAM" id="SSF53383">
    <property type="entry name" value="PLP-dependent transferases"/>
    <property type="match status" value="1"/>
</dbReference>
<dbReference type="EMBL" id="HBGG01017997">
    <property type="protein sequence ID" value="CAD9207002.1"/>
    <property type="molecule type" value="Transcribed_RNA"/>
</dbReference>
<evidence type="ECO:0000256" key="2">
    <source>
        <dbReference type="ARBA" id="ARBA00006490"/>
    </source>
</evidence>
<dbReference type="GO" id="GO:0005739">
    <property type="term" value="C:mitochondrion"/>
    <property type="evidence" value="ECO:0007669"/>
    <property type="project" value="TreeGrafter"/>
</dbReference>
<evidence type="ECO:0000256" key="6">
    <source>
        <dbReference type="ARBA" id="ARBA00022898"/>
    </source>
</evidence>
<dbReference type="HAMAP" id="MF_00331">
    <property type="entry name" value="Cys_desulf_IscS"/>
    <property type="match status" value="1"/>
</dbReference>
<dbReference type="InterPro" id="IPR015422">
    <property type="entry name" value="PyrdxlP-dep_Trfase_small"/>
</dbReference>
<dbReference type="Gene3D" id="3.40.640.10">
    <property type="entry name" value="Type I PLP-dependent aspartate aminotransferase-like (Major domain)"/>
    <property type="match status" value="1"/>
</dbReference>
<accession>A0A7S1SS65</accession>
<keyword evidence="8" id="KW-0411">Iron-sulfur</keyword>
<evidence type="ECO:0000259" key="10">
    <source>
        <dbReference type="Pfam" id="PF00266"/>
    </source>
</evidence>
<dbReference type="FunFam" id="3.90.1150.10:FF:000002">
    <property type="entry name" value="Cysteine desulfurase IscS"/>
    <property type="match status" value="1"/>
</dbReference>
<dbReference type="PANTHER" id="PTHR11601">
    <property type="entry name" value="CYSTEINE DESULFURYLASE FAMILY MEMBER"/>
    <property type="match status" value="1"/>
</dbReference>
<dbReference type="InterPro" id="IPR000192">
    <property type="entry name" value="Aminotrans_V_dom"/>
</dbReference>
<keyword evidence="4" id="KW-0808">Transferase</keyword>
<dbReference type="FunFam" id="3.40.640.10:FF:000003">
    <property type="entry name" value="Cysteine desulfurase IscS"/>
    <property type="match status" value="1"/>
</dbReference>
<dbReference type="NCBIfam" id="TIGR02006">
    <property type="entry name" value="IscS"/>
    <property type="match status" value="1"/>
</dbReference>
<dbReference type="InterPro" id="IPR010240">
    <property type="entry name" value="Cys_deSase_IscS"/>
</dbReference>
<dbReference type="InterPro" id="IPR020578">
    <property type="entry name" value="Aminotrans_V_PyrdxlP_BS"/>
</dbReference>
<dbReference type="GO" id="GO:0030170">
    <property type="term" value="F:pyridoxal phosphate binding"/>
    <property type="evidence" value="ECO:0007669"/>
    <property type="project" value="InterPro"/>
</dbReference>
<dbReference type="InterPro" id="IPR015424">
    <property type="entry name" value="PyrdxlP-dep_Trfase"/>
</dbReference>
<gene>
    <name evidence="11" type="ORF">TCHU04912_LOCUS9238</name>
</gene>
<sequence>MAASLISAAARRALRPGSAFSPANFSAALSFASGSRAFSAAAVPDLADPPTGDEQIEMKGIKLKGRPVYLDMQATTPMDPRVLDAMMPFFTEQFGNPHSRTHLYGWESEDAVETARANVANVIGADPKEIIFTSGATESNNIAVKGISSFYKEKKNHVITTQTDHKCVLDSCRYLQQRGWDVTYLGVNSEGMINLEELEAAMRPETVLVSVMAVNNEIGVVQPLEAIGKLCRSKKIFFHTDAAQAVGKIPLDVNKMHIDAMSISGHKLYGPKGIGALYLRRRPRVRIEAQMSGGGQERGLRSGTVPTPLVVGLGAACKIAQEEMELDHAHVTRLEERLRTGIMSQLDGVVLNGPADPAHRYVGNCNLSFAYVEGESLIMGLKDIAVSSGSACTSASLEPSYVLRALGVDEEMAHTSIRYGFGRFSTEGEVDAAIANTVQHVNKLREMSPLWEMVQEGIDLKSIEWSQH</sequence>
<dbReference type="EC" id="2.8.1.7" evidence="3"/>
<comment type="similarity">
    <text evidence="2">Belongs to the class-V pyridoxal-phosphate-dependent aminotransferase family. NifS/IscS subfamily.</text>
</comment>
<evidence type="ECO:0000256" key="7">
    <source>
        <dbReference type="ARBA" id="ARBA00023004"/>
    </source>
</evidence>
<evidence type="ECO:0000256" key="8">
    <source>
        <dbReference type="ARBA" id="ARBA00023014"/>
    </source>
</evidence>
<feature type="domain" description="Aminotransferase class V" evidence="10">
    <location>
        <begin position="68"/>
        <end position="432"/>
    </location>
</feature>
<dbReference type="AlphaFoldDB" id="A0A7S1SS65"/>
<keyword evidence="7" id="KW-0408">Iron</keyword>
<dbReference type="GO" id="GO:0044571">
    <property type="term" value="P:[2Fe-2S] cluster assembly"/>
    <property type="evidence" value="ECO:0007669"/>
    <property type="project" value="InterPro"/>
</dbReference>
<dbReference type="PROSITE" id="PS00595">
    <property type="entry name" value="AA_TRANSFER_CLASS_5"/>
    <property type="match status" value="1"/>
</dbReference>
<evidence type="ECO:0000256" key="3">
    <source>
        <dbReference type="ARBA" id="ARBA00012239"/>
    </source>
</evidence>
<dbReference type="InterPro" id="IPR015421">
    <property type="entry name" value="PyrdxlP-dep_Trfase_major"/>
</dbReference>
<dbReference type="GO" id="GO:0046872">
    <property type="term" value="F:metal ion binding"/>
    <property type="evidence" value="ECO:0007669"/>
    <property type="project" value="UniProtKB-KW"/>
</dbReference>
<evidence type="ECO:0000313" key="11">
    <source>
        <dbReference type="EMBL" id="CAD9207002.1"/>
    </source>
</evidence>